<dbReference type="Proteomes" id="UP000184111">
    <property type="component" value="Unassembled WGS sequence"/>
</dbReference>
<name>A0A1M7PY30_9ACTN</name>
<evidence type="ECO:0000313" key="2">
    <source>
        <dbReference type="Proteomes" id="UP000184111"/>
    </source>
</evidence>
<organism evidence="1 2">
    <name type="scientific">Actinacidiphila paucisporea</name>
    <dbReference type="NCBI Taxonomy" id="310782"/>
    <lineage>
        <taxon>Bacteria</taxon>
        <taxon>Bacillati</taxon>
        <taxon>Actinomycetota</taxon>
        <taxon>Actinomycetes</taxon>
        <taxon>Kitasatosporales</taxon>
        <taxon>Streptomycetaceae</taxon>
        <taxon>Actinacidiphila</taxon>
    </lineage>
</organism>
<keyword evidence="2" id="KW-1185">Reference proteome</keyword>
<reference evidence="1 2" key="1">
    <citation type="submission" date="2016-11" db="EMBL/GenBank/DDBJ databases">
        <authorList>
            <person name="Jaros S."/>
            <person name="Januszkiewicz K."/>
            <person name="Wedrychowicz H."/>
        </authorList>
    </citation>
    <scope>NUCLEOTIDE SEQUENCE [LARGE SCALE GENOMIC DNA]</scope>
    <source>
        <strain evidence="1 2">CGMCC 4.2025</strain>
    </source>
</reference>
<gene>
    <name evidence="1" type="ORF">SAMN05216499_12716</name>
</gene>
<dbReference type="EMBL" id="FRBI01000027">
    <property type="protein sequence ID" value="SHN22558.1"/>
    <property type="molecule type" value="Genomic_DNA"/>
</dbReference>
<evidence type="ECO:0000313" key="1">
    <source>
        <dbReference type="EMBL" id="SHN22558.1"/>
    </source>
</evidence>
<accession>A0A1M7PY30</accession>
<protein>
    <submittedName>
        <fullName evidence="1">Uncharacterized protein</fullName>
    </submittedName>
</protein>
<sequence>MFTPACQVAADAVGQDATQALKVISGKTGFATLRSTATRLQKAVDQYNALACSKAPSKTSVRHQCLAPAAEIAQGEPDLREGVNMGLSGQ</sequence>
<dbReference type="AlphaFoldDB" id="A0A1M7PY30"/>
<proteinExistence type="predicted"/>